<sequence>MNALRKPSVSTLADRLRSRSSLSLLVPLRSSKMRTTTWRSGRLQKRHHSPGCGSQCRQEHARSQKGPSSLSGHSTTPSTSFFALWRPQSLPGTLFCLSHQNSVKPLLC</sequence>
<gene>
    <name evidence="2" type="ORF">IEO21_08996</name>
</gene>
<accession>A0A8H7NVD4</accession>
<organism evidence="2 3">
    <name type="scientific">Rhodonia placenta</name>
    <dbReference type="NCBI Taxonomy" id="104341"/>
    <lineage>
        <taxon>Eukaryota</taxon>
        <taxon>Fungi</taxon>
        <taxon>Dikarya</taxon>
        <taxon>Basidiomycota</taxon>
        <taxon>Agaricomycotina</taxon>
        <taxon>Agaricomycetes</taxon>
        <taxon>Polyporales</taxon>
        <taxon>Adustoporiaceae</taxon>
        <taxon>Rhodonia</taxon>
    </lineage>
</organism>
<feature type="region of interest" description="Disordered" evidence="1">
    <location>
        <begin position="34"/>
        <end position="77"/>
    </location>
</feature>
<evidence type="ECO:0000256" key="1">
    <source>
        <dbReference type="SAM" id="MobiDB-lite"/>
    </source>
</evidence>
<evidence type="ECO:0000313" key="2">
    <source>
        <dbReference type="EMBL" id="KAF9805614.1"/>
    </source>
</evidence>
<reference evidence="2" key="1">
    <citation type="submission" date="2020-11" db="EMBL/GenBank/DDBJ databases">
        <authorList>
            <person name="Koelle M."/>
            <person name="Horta M.A.C."/>
            <person name="Nowrousian M."/>
            <person name="Ohm R.A."/>
            <person name="Benz P."/>
            <person name="Pilgard A."/>
        </authorList>
    </citation>
    <scope>NUCLEOTIDE SEQUENCE</scope>
    <source>
        <strain evidence="2">FPRL280</strain>
    </source>
</reference>
<reference evidence="2" key="2">
    <citation type="journal article" name="Front. Microbiol.">
        <title>Degradative Capacity of Two Strains of Rhodonia placenta: From Phenotype to Genotype.</title>
        <authorList>
            <person name="Kolle M."/>
            <person name="Horta M.A.C."/>
            <person name="Nowrousian M."/>
            <person name="Ohm R.A."/>
            <person name="Benz J.P."/>
            <person name="Pilgard A."/>
        </authorList>
    </citation>
    <scope>NUCLEOTIDE SEQUENCE</scope>
    <source>
        <strain evidence="2">FPRL280</strain>
    </source>
</reference>
<evidence type="ECO:0000313" key="3">
    <source>
        <dbReference type="Proteomes" id="UP000639403"/>
    </source>
</evidence>
<dbReference type="AlphaFoldDB" id="A0A8H7NVD4"/>
<dbReference type="EMBL" id="JADOXO010000375">
    <property type="protein sequence ID" value="KAF9805614.1"/>
    <property type="molecule type" value="Genomic_DNA"/>
</dbReference>
<comment type="caution">
    <text evidence="2">The sequence shown here is derived from an EMBL/GenBank/DDBJ whole genome shotgun (WGS) entry which is preliminary data.</text>
</comment>
<proteinExistence type="predicted"/>
<feature type="compositionally biased region" description="Polar residues" evidence="1">
    <location>
        <begin position="65"/>
        <end position="77"/>
    </location>
</feature>
<protein>
    <submittedName>
        <fullName evidence="2">Uncharacterized protein</fullName>
    </submittedName>
</protein>
<name>A0A8H7NVD4_9APHY</name>
<dbReference type="Proteomes" id="UP000639403">
    <property type="component" value="Unassembled WGS sequence"/>
</dbReference>